<name>A0A3Q0CVB8_MESAU</name>
<proteinExistence type="predicted"/>
<dbReference type="InterPro" id="IPR051751">
    <property type="entry name" value="Immunoreceptor_sig_adapters"/>
</dbReference>
<accession>A0A3Q0CVB8</accession>
<feature type="compositionally biased region" description="Pro residues" evidence="3">
    <location>
        <begin position="125"/>
        <end position="137"/>
    </location>
</feature>
<feature type="domain" description="SH2" evidence="4">
    <location>
        <begin position="281"/>
        <end position="389"/>
    </location>
</feature>
<reference evidence="6" key="1">
    <citation type="submission" date="2025-08" db="UniProtKB">
        <authorList>
            <consortium name="RefSeq"/>
        </authorList>
    </citation>
    <scope>IDENTIFICATION</scope>
    <source>
        <tissue evidence="6">Liver</tissue>
    </source>
</reference>
<evidence type="ECO:0000256" key="3">
    <source>
        <dbReference type="SAM" id="MobiDB-lite"/>
    </source>
</evidence>
<feature type="region of interest" description="Disordered" evidence="3">
    <location>
        <begin position="111"/>
        <end position="154"/>
    </location>
</feature>
<dbReference type="AlphaFoldDB" id="A0A3Q0CVB8"/>
<dbReference type="PANTHER" id="PTHR14098:SF16">
    <property type="entry name" value="SH2 DOMAIN-CONTAINING PROTEIN 6"/>
    <property type="match status" value="1"/>
</dbReference>
<evidence type="ECO:0000256" key="2">
    <source>
        <dbReference type="PROSITE-ProRule" id="PRU00191"/>
    </source>
</evidence>
<dbReference type="GeneID" id="101823298"/>
<gene>
    <name evidence="6" type="primary">Sh2d6</name>
</gene>
<dbReference type="SMART" id="SM00252">
    <property type="entry name" value="SH2"/>
    <property type="match status" value="1"/>
</dbReference>
<evidence type="ECO:0000313" key="6">
    <source>
        <dbReference type="RefSeq" id="XP_021086315.1"/>
    </source>
</evidence>
<dbReference type="OrthoDB" id="10044490at2759"/>
<protein>
    <submittedName>
        <fullName evidence="6">SH2 domain-containing protein 6 isoform X1</fullName>
    </submittedName>
</protein>
<dbReference type="InterPro" id="IPR036860">
    <property type="entry name" value="SH2_dom_sf"/>
</dbReference>
<evidence type="ECO:0000256" key="1">
    <source>
        <dbReference type="ARBA" id="ARBA00022999"/>
    </source>
</evidence>
<feature type="compositionally biased region" description="Basic and acidic residues" evidence="3">
    <location>
        <begin position="112"/>
        <end position="124"/>
    </location>
</feature>
<dbReference type="GO" id="GO:0007169">
    <property type="term" value="P:cell surface receptor protein tyrosine kinase signaling pathway"/>
    <property type="evidence" value="ECO:0007669"/>
    <property type="project" value="TreeGrafter"/>
</dbReference>
<dbReference type="PANTHER" id="PTHR14098">
    <property type="entry name" value="SH2 DOMAIN CONTAINING PROTEIN"/>
    <property type="match status" value="1"/>
</dbReference>
<dbReference type="RefSeq" id="XP_021086315.1">
    <property type="nucleotide sequence ID" value="XM_021230656.2"/>
</dbReference>
<keyword evidence="5" id="KW-1185">Reference proteome</keyword>
<dbReference type="FunFam" id="3.30.505.10:FF:000016">
    <property type="entry name" value="B-cell linker protein isoform 2"/>
    <property type="match status" value="1"/>
</dbReference>
<organism evidence="5 6">
    <name type="scientific">Mesocricetus auratus</name>
    <name type="common">Golden hamster</name>
    <dbReference type="NCBI Taxonomy" id="10036"/>
    <lineage>
        <taxon>Eukaryota</taxon>
        <taxon>Metazoa</taxon>
        <taxon>Chordata</taxon>
        <taxon>Craniata</taxon>
        <taxon>Vertebrata</taxon>
        <taxon>Euteleostomi</taxon>
        <taxon>Mammalia</taxon>
        <taxon>Eutheria</taxon>
        <taxon>Euarchontoglires</taxon>
        <taxon>Glires</taxon>
        <taxon>Rodentia</taxon>
        <taxon>Myomorpha</taxon>
        <taxon>Muroidea</taxon>
        <taxon>Cricetidae</taxon>
        <taxon>Cricetinae</taxon>
        <taxon>Mesocricetus</taxon>
    </lineage>
</organism>
<evidence type="ECO:0000313" key="5">
    <source>
        <dbReference type="Proteomes" id="UP000886700"/>
    </source>
</evidence>
<dbReference type="Proteomes" id="UP000886700">
    <property type="component" value="Unplaced"/>
</dbReference>
<dbReference type="Gene3D" id="3.30.505.10">
    <property type="entry name" value="SH2 domain"/>
    <property type="match status" value="1"/>
</dbReference>
<keyword evidence="1 2" id="KW-0727">SH2 domain</keyword>
<sequence>MDTEVLPDTEGFNLQNVSLTVPCLGIHPSGGAVDRFSGSRARLGPPLPPARCLDAPVWREKVPSPSFLPGPETWRHRHSFLKAQEEGEDEDKYEVPPCEVPSLSLAHAQSLDSKEDSLYLDRPEPLGPSKPSSPLPQPTVARGLPTNPTRPASGYHFPLKTAMTLQPATPKQKPVFGSRGRGATATVVTDLAEKHDEDIYLECEPDPLPALTRTSSSKVLIPPVPLPRTSGLSRPMVGHQEARNGALEASLKARRRLSAPSVVPALSTFATEEGSLLGQPWYSGSCDRQAVERALLHFQKDGAYTVRLSSGPHGSQPFTLAVLLRGRVFNIPIRQLDGGHHYALGREGRNHEELFPSVVAMVQHYMKHPLPLVDGHSGSRGFTCLLFPTKP</sequence>
<evidence type="ECO:0000259" key="4">
    <source>
        <dbReference type="PROSITE" id="PS50001"/>
    </source>
</evidence>
<dbReference type="GO" id="GO:0035556">
    <property type="term" value="P:intracellular signal transduction"/>
    <property type="evidence" value="ECO:0007669"/>
    <property type="project" value="TreeGrafter"/>
</dbReference>
<dbReference type="GO" id="GO:0005737">
    <property type="term" value="C:cytoplasm"/>
    <property type="evidence" value="ECO:0007669"/>
    <property type="project" value="TreeGrafter"/>
</dbReference>
<dbReference type="SUPFAM" id="SSF55550">
    <property type="entry name" value="SH2 domain"/>
    <property type="match status" value="1"/>
</dbReference>
<dbReference type="Pfam" id="PF00017">
    <property type="entry name" value="SH2"/>
    <property type="match status" value="1"/>
</dbReference>
<dbReference type="PROSITE" id="PS50001">
    <property type="entry name" value="SH2"/>
    <property type="match status" value="1"/>
</dbReference>
<dbReference type="CTD" id="284948"/>
<dbReference type="InterPro" id="IPR000980">
    <property type="entry name" value="SH2"/>
</dbReference>